<evidence type="ECO:0000313" key="3">
    <source>
        <dbReference type="EMBL" id="CAD8128782.1"/>
    </source>
</evidence>
<keyword evidence="4" id="KW-1185">Reference proteome</keyword>
<dbReference type="AlphaFoldDB" id="A0A8S1RN99"/>
<feature type="region of interest" description="Disordered" evidence="2">
    <location>
        <begin position="650"/>
        <end position="705"/>
    </location>
</feature>
<protein>
    <submittedName>
        <fullName evidence="3">Uncharacterized protein</fullName>
    </submittedName>
</protein>
<feature type="coiled-coil region" evidence="1">
    <location>
        <begin position="60"/>
        <end position="138"/>
    </location>
</feature>
<gene>
    <name evidence="3" type="ORF">PSON_ATCC_30995.1.T1970002</name>
</gene>
<evidence type="ECO:0000256" key="1">
    <source>
        <dbReference type="SAM" id="Coils"/>
    </source>
</evidence>
<comment type="caution">
    <text evidence="3">The sequence shown here is derived from an EMBL/GenBank/DDBJ whole genome shotgun (WGS) entry which is preliminary data.</text>
</comment>
<keyword evidence="1" id="KW-0175">Coiled coil</keyword>
<name>A0A8S1RN99_9CILI</name>
<feature type="compositionally biased region" description="Acidic residues" evidence="2">
    <location>
        <begin position="694"/>
        <end position="705"/>
    </location>
</feature>
<evidence type="ECO:0000313" key="4">
    <source>
        <dbReference type="Proteomes" id="UP000692954"/>
    </source>
</evidence>
<organism evidence="3 4">
    <name type="scientific">Paramecium sonneborni</name>
    <dbReference type="NCBI Taxonomy" id="65129"/>
    <lineage>
        <taxon>Eukaryota</taxon>
        <taxon>Sar</taxon>
        <taxon>Alveolata</taxon>
        <taxon>Ciliophora</taxon>
        <taxon>Intramacronucleata</taxon>
        <taxon>Oligohymenophorea</taxon>
        <taxon>Peniculida</taxon>
        <taxon>Parameciidae</taxon>
        <taxon>Paramecium</taxon>
    </lineage>
</organism>
<dbReference type="EMBL" id="CAJJDN010000197">
    <property type="protein sequence ID" value="CAD8128782.1"/>
    <property type="molecule type" value="Genomic_DNA"/>
</dbReference>
<dbReference type="Proteomes" id="UP000692954">
    <property type="component" value="Unassembled WGS sequence"/>
</dbReference>
<dbReference type="PANTHER" id="PTHR17571">
    <property type="entry name" value="URINARY PROTEIN RUP /ACROSOMAL PROTEIN SP-10"/>
    <property type="match status" value="1"/>
</dbReference>
<sequence>MRPSSASGSLSREQDKINKEQNKPTNPYKLPIGIKQNKQNSQKMDWEKLYEESQQLKMIVNQFKDENTKLKTKNINLEKDLVKCSNIIEEMEQTGNVKRFYQTPMQDNQMILNLKTQVKQLNEQLNDSKLELQNIKKASKYTKLSELEIECKQFQDETIRLSQIIEQLITDNIYQKQFENDQNKLKEMLIQREQLIKQMQEQLEYYIDENKVLSEKLEQMVQAYQELDKIYNKYQNEAKNKLKIKDKQIQDLKNDIDRISLNTKSQKQIAIKKANPQKLMDKSLNISTKRDQSFKINNNTNNSNSSNNILSSCINRQIMDLIDEPVKEQELQEIKLEVRLRLSSANIPTVKLDRYLFNQNTSQIDFCSLHDRLTKQPFLLDKPDAMLFARYLIEKHNQQYPYNININLTQQHEFVKSEFINITGYWPIYDKLESKIIEIYLSKLFSNIISLLESKLIGQNFRYLDLFAILDLFLKQQKKLSLKQIEYQYLLLKIIKDCQNIRKLNGSLIFKYLKELCDSIDNDNQNALDELQKYYTGSSKRNSFFFKQLRLKQEQILSLCELDQKVYDPQLEQQIDKSSKTYLQKNGLIRSYSEPNFYELQLHQEDDHDNNQGYQNNQEDEELLYQQAFNKQMKDKQQSQEDYENQNNKFYVDDNDIDDDDYQLEQTSQDQNEEYSESQLKYQIKNKTNKSENYEQDDFENELEN</sequence>
<feature type="compositionally biased region" description="Basic and acidic residues" evidence="2">
    <location>
        <begin position="12"/>
        <end position="22"/>
    </location>
</feature>
<feature type="region of interest" description="Disordered" evidence="2">
    <location>
        <begin position="1"/>
        <end position="32"/>
    </location>
</feature>
<dbReference type="PANTHER" id="PTHR17571:SF34">
    <property type="entry name" value="ACROSOMAL PROTEIN SP-10"/>
    <property type="match status" value="1"/>
</dbReference>
<accession>A0A8S1RN99</accession>
<feature type="compositionally biased region" description="Polar residues" evidence="2">
    <location>
        <begin position="1"/>
        <end position="11"/>
    </location>
</feature>
<proteinExistence type="predicted"/>
<reference evidence="3" key="1">
    <citation type="submission" date="2021-01" db="EMBL/GenBank/DDBJ databases">
        <authorList>
            <consortium name="Genoscope - CEA"/>
            <person name="William W."/>
        </authorList>
    </citation>
    <scope>NUCLEOTIDE SEQUENCE</scope>
</reference>
<evidence type="ECO:0000256" key="2">
    <source>
        <dbReference type="SAM" id="MobiDB-lite"/>
    </source>
</evidence>
<feature type="compositionally biased region" description="Acidic residues" evidence="2">
    <location>
        <begin position="653"/>
        <end position="663"/>
    </location>
</feature>
<dbReference type="OrthoDB" id="304280at2759"/>
<feature type="coiled-coil region" evidence="1">
    <location>
        <begin position="178"/>
        <end position="262"/>
    </location>
</feature>
<dbReference type="InterPro" id="IPR052671">
    <property type="entry name" value="Acrosomal_SP-10-like"/>
</dbReference>